<keyword evidence="2" id="KW-1185">Reference proteome</keyword>
<comment type="caution">
    <text evidence="1">The sequence shown here is derived from an EMBL/GenBank/DDBJ whole genome shotgun (WGS) entry which is preliminary data.</text>
</comment>
<feature type="non-terminal residue" evidence="1">
    <location>
        <position position="1"/>
    </location>
</feature>
<dbReference type="EMBL" id="LXQA010419593">
    <property type="protein sequence ID" value="MCI50648.1"/>
    <property type="molecule type" value="Genomic_DNA"/>
</dbReference>
<organism evidence="1 2">
    <name type="scientific">Trifolium medium</name>
    <dbReference type="NCBI Taxonomy" id="97028"/>
    <lineage>
        <taxon>Eukaryota</taxon>
        <taxon>Viridiplantae</taxon>
        <taxon>Streptophyta</taxon>
        <taxon>Embryophyta</taxon>
        <taxon>Tracheophyta</taxon>
        <taxon>Spermatophyta</taxon>
        <taxon>Magnoliopsida</taxon>
        <taxon>eudicotyledons</taxon>
        <taxon>Gunneridae</taxon>
        <taxon>Pentapetalae</taxon>
        <taxon>rosids</taxon>
        <taxon>fabids</taxon>
        <taxon>Fabales</taxon>
        <taxon>Fabaceae</taxon>
        <taxon>Papilionoideae</taxon>
        <taxon>50 kb inversion clade</taxon>
        <taxon>NPAAA clade</taxon>
        <taxon>Hologalegina</taxon>
        <taxon>IRL clade</taxon>
        <taxon>Trifolieae</taxon>
        <taxon>Trifolium</taxon>
    </lineage>
</organism>
<protein>
    <submittedName>
        <fullName evidence="1">Uncharacterized protein</fullName>
    </submittedName>
</protein>
<evidence type="ECO:0000313" key="1">
    <source>
        <dbReference type="EMBL" id="MCI50648.1"/>
    </source>
</evidence>
<evidence type="ECO:0000313" key="2">
    <source>
        <dbReference type="Proteomes" id="UP000265520"/>
    </source>
</evidence>
<proteinExistence type="predicted"/>
<dbReference type="AlphaFoldDB" id="A0A392SP34"/>
<sequence length="68" mass="7680">IVGTFRSDMPKSFTLKAPYTFVLVKIIIVFDLTLRLDVGHIVWDICPPSCLKFVQGFVELLANEGYGF</sequence>
<dbReference type="Proteomes" id="UP000265520">
    <property type="component" value="Unassembled WGS sequence"/>
</dbReference>
<name>A0A392SP34_9FABA</name>
<accession>A0A392SP34</accession>
<reference evidence="1 2" key="1">
    <citation type="journal article" date="2018" name="Front. Plant Sci.">
        <title>Red Clover (Trifolium pratense) and Zigzag Clover (T. medium) - A Picture of Genomic Similarities and Differences.</title>
        <authorList>
            <person name="Dluhosova J."/>
            <person name="Istvanek J."/>
            <person name="Nedelnik J."/>
            <person name="Repkova J."/>
        </authorList>
    </citation>
    <scope>NUCLEOTIDE SEQUENCE [LARGE SCALE GENOMIC DNA]</scope>
    <source>
        <strain evidence="2">cv. 10/8</strain>
        <tissue evidence="1">Leaf</tissue>
    </source>
</reference>